<evidence type="ECO:0000313" key="2">
    <source>
        <dbReference type="EMBL" id="GLS69977.1"/>
    </source>
</evidence>
<evidence type="ECO:0000259" key="1">
    <source>
        <dbReference type="Pfam" id="PF13276"/>
    </source>
</evidence>
<evidence type="ECO:0000313" key="3">
    <source>
        <dbReference type="Proteomes" id="UP001157440"/>
    </source>
</evidence>
<name>A0AA37TH08_9HYPH</name>
<protein>
    <recommendedName>
        <fullName evidence="1">HTH-like domain-containing protein</fullName>
    </recommendedName>
</protein>
<dbReference type="Proteomes" id="UP001157440">
    <property type="component" value="Unassembled WGS sequence"/>
</dbReference>
<dbReference type="InterPro" id="IPR025948">
    <property type="entry name" value="HTH-like_dom"/>
</dbReference>
<gene>
    <name evidence="2" type="ORF">GCM10007890_19900</name>
</gene>
<accession>A0AA37TH08</accession>
<keyword evidence="3" id="KW-1185">Reference proteome</keyword>
<dbReference type="AlphaFoldDB" id="A0AA37TH08"/>
<dbReference type="EMBL" id="BSPL01000013">
    <property type="protein sequence ID" value="GLS69977.1"/>
    <property type="molecule type" value="Genomic_DNA"/>
</dbReference>
<dbReference type="Pfam" id="PF13276">
    <property type="entry name" value="HTH_21"/>
    <property type="match status" value="1"/>
</dbReference>
<reference evidence="3" key="1">
    <citation type="journal article" date="2019" name="Int. J. Syst. Evol. Microbiol.">
        <title>The Global Catalogue of Microorganisms (GCM) 10K type strain sequencing project: providing services to taxonomists for standard genome sequencing and annotation.</title>
        <authorList>
            <consortium name="The Broad Institute Genomics Platform"/>
            <consortium name="The Broad Institute Genome Sequencing Center for Infectious Disease"/>
            <person name="Wu L."/>
            <person name="Ma J."/>
        </authorList>
    </citation>
    <scope>NUCLEOTIDE SEQUENCE [LARGE SCALE GENOMIC DNA]</scope>
    <source>
        <strain evidence="3">NBRC 103632</strain>
    </source>
</reference>
<feature type="domain" description="HTH-like" evidence="1">
    <location>
        <begin position="43"/>
        <end position="97"/>
    </location>
</feature>
<sequence>MERFDGRFAVKAVADTLGVVRSHLAEHLRRPARPRGVYRKREDARLLPTIRAIVDARPSYGYRRVTALVSRALRSRGEASVNAKRVLRILRANGLSLAPHTARRPGPTHDGIVVALHSNVERVAQTTSNCAAGTVRSSARRLPSSLHKLSNH</sequence>
<comment type="caution">
    <text evidence="2">The sequence shown here is derived from an EMBL/GenBank/DDBJ whole genome shotgun (WGS) entry which is preliminary data.</text>
</comment>
<proteinExistence type="predicted"/>
<organism evidence="2 3">
    <name type="scientific">Methylobacterium tardum</name>
    <dbReference type="NCBI Taxonomy" id="374432"/>
    <lineage>
        <taxon>Bacteria</taxon>
        <taxon>Pseudomonadati</taxon>
        <taxon>Pseudomonadota</taxon>
        <taxon>Alphaproteobacteria</taxon>
        <taxon>Hyphomicrobiales</taxon>
        <taxon>Methylobacteriaceae</taxon>
        <taxon>Methylobacterium</taxon>
    </lineage>
</organism>